<dbReference type="SMART" id="SM01270">
    <property type="entry name" value="Longin"/>
    <property type="match status" value="1"/>
</dbReference>
<organism evidence="11 12">
    <name type="scientific">Apatococcus fuscideae</name>
    <dbReference type="NCBI Taxonomy" id="2026836"/>
    <lineage>
        <taxon>Eukaryota</taxon>
        <taxon>Viridiplantae</taxon>
        <taxon>Chlorophyta</taxon>
        <taxon>core chlorophytes</taxon>
        <taxon>Trebouxiophyceae</taxon>
        <taxon>Chlorellales</taxon>
        <taxon>Chlorellaceae</taxon>
        <taxon>Apatococcus</taxon>
    </lineage>
</organism>
<feature type="domain" description="Longin" evidence="9">
    <location>
        <begin position="1"/>
        <end position="62"/>
    </location>
</feature>
<dbReference type="GO" id="GO:0005484">
    <property type="term" value="F:SNAP receptor activity"/>
    <property type="evidence" value="ECO:0007669"/>
    <property type="project" value="TreeGrafter"/>
</dbReference>
<evidence type="ECO:0000256" key="5">
    <source>
        <dbReference type="ARBA" id="ARBA00023288"/>
    </source>
</evidence>
<accession>A0AAW1T896</accession>
<evidence type="ECO:0000259" key="10">
    <source>
        <dbReference type="PROSITE" id="PS50892"/>
    </source>
</evidence>
<dbReference type="PANTHER" id="PTHR45806">
    <property type="entry name" value="SYNAPTOBREVIN HOMOLOG YKT6"/>
    <property type="match status" value="1"/>
</dbReference>
<dbReference type="GO" id="GO:0006888">
    <property type="term" value="P:endoplasmic reticulum to Golgi vesicle-mediated transport"/>
    <property type="evidence" value="ECO:0007669"/>
    <property type="project" value="TreeGrafter"/>
</dbReference>
<keyword evidence="6" id="KW-0636">Prenylation</keyword>
<reference evidence="11 12" key="1">
    <citation type="journal article" date="2024" name="Nat. Commun.">
        <title>Phylogenomics reveals the evolutionary origins of lichenization in chlorophyte algae.</title>
        <authorList>
            <person name="Puginier C."/>
            <person name="Libourel C."/>
            <person name="Otte J."/>
            <person name="Skaloud P."/>
            <person name="Haon M."/>
            <person name="Grisel S."/>
            <person name="Petersen M."/>
            <person name="Berrin J.G."/>
            <person name="Delaux P.M."/>
            <person name="Dal Grande F."/>
            <person name="Keller J."/>
        </authorList>
    </citation>
    <scope>NUCLEOTIDE SEQUENCE [LARGE SCALE GENOMIC DNA]</scope>
    <source>
        <strain evidence="11 12">SAG 2523</strain>
    </source>
</reference>
<dbReference type="GO" id="GO:0005794">
    <property type="term" value="C:Golgi apparatus"/>
    <property type="evidence" value="ECO:0007669"/>
    <property type="project" value="TreeGrafter"/>
</dbReference>
<dbReference type="Proteomes" id="UP001485043">
    <property type="component" value="Unassembled WGS sequence"/>
</dbReference>
<keyword evidence="2" id="KW-0488">Methylation</keyword>
<evidence type="ECO:0000256" key="8">
    <source>
        <dbReference type="PROSITE-ProRule" id="PRU00290"/>
    </source>
</evidence>
<keyword evidence="3" id="KW-0472">Membrane</keyword>
<evidence type="ECO:0000313" key="11">
    <source>
        <dbReference type="EMBL" id="KAK9866022.1"/>
    </source>
</evidence>
<dbReference type="CDD" id="cd14824">
    <property type="entry name" value="Longin"/>
    <property type="match status" value="1"/>
</dbReference>
<dbReference type="InterPro" id="IPR011012">
    <property type="entry name" value="Longin-like_dom_sf"/>
</dbReference>
<evidence type="ECO:0000256" key="2">
    <source>
        <dbReference type="ARBA" id="ARBA00022481"/>
    </source>
</evidence>
<feature type="domain" description="V-SNARE coiled-coil homology" evidence="10">
    <location>
        <begin position="99"/>
        <end position="159"/>
    </location>
</feature>
<keyword evidence="8" id="KW-0175">Coiled coil</keyword>
<comment type="similarity">
    <text evidence="1">Belongs to the synaptobrevin family.</text>
</comment>
<keyword evidence="4" id="KW-0564">Palmitate</keyword>
<dbReference type="Gene3D" id="3.30.450.50">
    <property type="entry name" value="Longin domain"/>
    <property type="match status" value="1"/>
</dbReference>
<dbReference type="Gene3D" id="1.20.5.110">
    <property type="match status" value="1"/>
</dbReference>
<keyword evidence="5" id="KW-0449">Lipoprotein</keyword>
<gene>
    <name evidence="11" type="ORF">WJX84_012428</name>
</gene>
<dbReference type="Pfam" id="PF13774">
    <property type="entry name" value="Longin"/>
    <property type="match status" value="1"/>
</dbReference>
<dbReference type="PANTHER" id="PTHR45806:SF1">
    <property type="entry name" value="SYNAPTOBREVIN HOMOLOG YKT6"/>
    <property type="match status" value="1"/>
</dbReference>
<dbReference type="Pfam" id="PF00957">
    <property type="entry name" value="Synaptobrevin"/>
    <property type="match status" value="1"/>
</dbReference>
<evidence type="ECO:0000256" key="3">
    <source>
        <dbReference type="ARBA" id="ARBA00023136"/>
    </source>
</evidence>
<dbReference type="InterPro" id="IPR042855">
    <property type="entry name" value="V_SNARE_CC"/>
</dbReference>
<dbReference type="AlphaFoldDB" id="A0AAW1T896"/>
<dbReference type="SUPFAM" id="SSF64356">
    <property type="entry name" value="SNARE-like"/>
    <property type="match status" value="1"/>
</dbReference>
<dbReference type="SUPFAM" id="SSF58038">
    <property type="entry name" value="SNARE fusion complex"/>
    <property type="match status" value="1"/>
</dbReference>
<evidence type="ECO:0000256" key="1">
    <source>
        <dbReference type="ARBA" id="ARBA00008025"/>
    </source>
</evidence>
<keyword evidence="12" id="KW-1185">Reference proteome</keyword>
<evidence type="ECO:0000256" key="7">
    <source>
        <dbReference type="ARBA" id="ARBA00046278"/>
    </source>
</evidence>
<sequence>MLTFVARTAASATSPGLRQSVQHEQYFCHIQNLGGLIAAVFVDEDYPSRPAFSIAKHVITRFDERSRDSWREQEKDCTLANDILEDALQEFQDPAKADKIFKLTREVDDIKVIMHKNIDTMLDRGEKIDVLVAKSNDLSSTSKVFYKQAKKTKRCCIIM</sequence>
<evidence type="ECO:0000313" key="12">
    <source>
        <dbReference type="Proteomes" id="UP001485043"/>
    </source>
</evidence>
<dbReference type="PROSITE" id="PS50859">
    <property type="entry name" value="LONGIN"/>
    <property type="match status" value="1"/>
</dbReference>
<dbReference type="EMBL" id="JALJOV010000197">
    <property type="protein sequence ID" value="KAK9866022.1"/>
    <property type="molecule type" value="Genomic_DNA"/>
</dbReference>
<comment type="caution">
    <text evidence="11">The sequence shown here is derived from an EMBL/GenBank/DDBJ whole genome shotgun (WGS) entry which is preliminary data.</text>
</comment>
<evidence type="ECO:0000256" key="6">
    <source>
        <dbReference type="ARBA" id="ARBA00023289"/>
    </source>
</evidence>
<name>A0AAW1T896_9CHLO</name>
<dbReference type="PROSITE" id="PS50892">
    <property type="entry name" value="V_SNARE"/>
    <property type="match status" value="1"/>
</dbReference>
<proteinExistence type="inferred from homology"/>
<protein>
    <submittedName>
        <fullName evidence="11">Uncharacterized protein</fullName>
    </submittedName>
</protein>
<evidence type="ECO:0000256" key="4">
    <source>
        <dbReference type="ARBA" id="ARBA00023139"/>
    </source>
</evidence>
<evidence type="ECO:0000259" key="9">
    <source>
        <dbReference type="PROSITE" id="PS50859"/>
    </source>
</evidence>
<dbReference type="InterPro" id="IPR010908">
    <property type="entry name" value="Longin_dom"/>
</dbReference>
<comment type="subcellular location">
    <subcellularLocation>
        <location evidence="7">Endomembrane system</location>
        <topology evidence="7">Lipid-anchor</topology>
        <orientation evidence="7">Cytoplasmic side</orientation>
    </subcellularLocation>
</comment>